<dbReference type="EMBL" id="JAUTDP010000002">
    <property type="protein sequence ID" value="KAK3401839.1"/>
    <property type="molecule type" value="Genomic_DNA"/>
</dbReference>
<accession>A0AAE0PL26</accession>
<evidence type="ECO:0000313" key="2">
    <source>
        <dbReference type="EMBL" id="KAK3401839.1"/>
    </source>
</evidence>
<feature type="compositionally biased region" description="Basic and acidic residues" evidence="1">
    <location>
        <begin position="80"/>
        <end position="91"/>
    </location>
</feature>
<dbReference type="AlphaFoldDB" id="A0AAE0PL26"/>
<proteinExistence type="predicted"/>
<feature type="region of interest" description="Disordered" evidence="1">
    <location>
        <begin position="80"/>
        <end position="120"/>
    </location>
</feature>
<name>A0AAE0PL26_SORBR</name>
<evidence type="ECO:0000313" key="3">
    <source>
        <dbReference type="Proteomes" id="UP001281003"/>
    </source>
</evidence>
<comment type="caution">
    <text evidence="2">The sequence shown here is derived from an EMBL/GenBank/DDBJ whole genome shotgun (WGS) entry which is preliminary data.</text>
</comment>
<dbReference type="Proteomes" id="UP001281003">
    <property type="component" value="Unassembled WGS sequence"/>
</dbReference>
<reference evidence="2" key="2">
    <citation type="submission" date="2023-07" db="EMBL/GenBank/DDBJ databases">
        <authorList>
            <consortium name="Lawrence Berkeley National Laboratory"/>
            <person name="Haridas S."/>
            <person name="Hensen N."/>
            <person name="Bonometti L."/>
            <person name="Westerberg I."/>
            <person name="Brannstrom I.O."/>
            <person name="Guillou S."/>
            <person name="Cros-Aarteil S."/>
            <person name="Calhoun S."/>
            <person name="Kuo A."/>
            <person name="Mondo S."/>
            <person name="Pangilinan J."/>
            <person name="Riley R."/>
            <person name="LaButti K."/>
            <person name="Andreopoulos B."/>
            <person name="Lipzen A."/>
            <person name="Chen C."/>
            <person name="Yanf M."/>
            <person name="Daum C."/>
            <person name="Ng V."/>
            <person name="Clum A."/>
            <person name="Steindorff A."/>
            <person name="Ohm R."/>
            <person name="Martin F."/>
            <person name="Silar P."/>
            <person name="Natvig D."/>
            <person name="Lalanne C."/>
            <person name="Gautier V."/>
            <person name="Ament-velasquez S.L."/>
            <person name="Kruys A."/>
            <person name="Hutchinson M.I."/>
            <person name="Powell A.J."/>
            <person name="Barry K."/>
            <person name="Miller A.N."/>
            <person name="Grigoriev I.V."/>
            <person name="Debuchy R."/>
            <person name="Gladieux P."/>
            <person name="Thoren M.H."/>
            <person name="Johannesson H."/>
        </authorList>
    </citation>
    <scope>NUCLEOTIDE SEQUENCE</scope>
    <source>
        <strain evidence="2">FGSC 1904</strain>
    </source>
</reference>
<evidence type="ECO:0000256" key="1">
    <source>
        <dbReference type="SAM" id="MobiDB-lite"/>
    </source>
</evidence>
<sequence>MNSQTQKLAERTFVPIRLSRMPRTLATARGPRVKKIEGVNHKLLASTMIRPLRMSAQSQTQRARRPEAIEKIFEFAAKGDKATDKNMETRRTSQRLKDKKAKNANQGDAGKEKIGDKKISKANKVVKKKVVVKKTATKKVAKE</sequence>
<keyword evidence="3" id="KW-1185">Reference proteome</keyword>
<gene>
    <name evidence="2" type="ORF">B0T20DRAFT_389767</name>
</gene>
<protein>
    <submittedName>
        <fullName evidence="2">Uncharacterized protein</fullName>
    </submittedName>
</protein>
<reference evidence="2" key="1">
    <citation type="journal article" date="2023" name="Mol. Phylogenet. Evol.">
        <title>Genome-scale phylogeny and comparative genomics of the fungal order Sordariales.</title>
        <authorList>
            <person name="Hensen N."/>
            <person name="Bonometti L."/>
            <person name="Westerberg I."/>
            <person name="Brannstrom I.O."/>
            <person name="Guillou S."/>
            <person name="Cros-Aarteil S."/>
            <person name="Calhoun S."/>
            <person name="Haridas S."/>
            <person name="Kuo A."/>
            <person name="Mondo S."/>
            <person name="Pangilinan J."/>
            <person name="Riley R."/>
            <person name="LaButti K."/>
            <person name="Andreopoulos B."/>
            <person name="Lipzen A."/>
            <person name="Chen C."/>
            <person name="Yan M."/>
            <person name="Daum C."/>
            <person name="Ng V."/>
            <person name="Clum A."/>
            <person name="Steindorff A."/>
            <person name="Ohm R.A."/>
            <person name="Martin F."/>
            <person name="Silar P."/>
            <person name="Natvig D.O."/>
            <person name="Lalanne C."/>
            <person name="Gautier V."/>
            <person name="Ament-Velasquez S.L."/>
            <person name="Kruys A."/>
            <person name="Hutchinson M.I."/>
            <person name="Powell A.J."/>
            <person name="Barry K."/>
            <person name="Miller A.N."/>
            <person name="Grigoriev I.V."/>
            <person name="Debuchy R."/>
            <person name="Gladieux P."/>
            <person name="Hiltunen Thoren M."/>
            <person name="Johannesson H."/>
        </authorList>
    </citation>
    <scope>NUCLEOTIDE SEQUENCE</scope>
    <source>
        <strain evidence="2">FGSC 1904</strain>
    </source>
</reference>
<feature type="compositionally biased region" description="Basic and acidic residues" evidence="1">
    <location>
        <begin position="109"/>
        <end position="119"/>
    </location>
</feature>
<organism evidence="2 3">
    <name type="scientific">Sordaria brevicollis</name>
    <dbReference type="NCBI Taxonomy" id="83679"/>
    <lineage>
        <taxon>Eukaryota</taxon>
        <taxon>Fungi</taxon>
        <taxon>Dikarya</taxon>
        <taxon>Ascomycota</taxon>
        <taxon>Pezizomycotina</taxon>
        <taxon>Sordariomycetes</taxon>
        <taxon>Sordariomycetidae</taxon>
        <taxon>Sordariales</taxon>
        <taxon>Sordariaceae</taxon>
        <taxon>Sordaria</taxon>
    </lineage>
</organism>
<feature type="compositionally biased region" description="Basic residues" evidence="1">
    <location>
        <begin position="92"/>
        <end position="102"/>
    </location>
</feature>